<dbReference type="InterPro" id="IPR035093">
    <property type="entry name" value="RelE/ParE_toxin_dom_sf"/>
</dbReference>
<dbReference type="SUPFAM" id="SSF143011">
    <property type="entry name" value="RelE-like"/>
    <property type="match status" value="1"/>
</dbReference>
<protein>
    <submittedName>
        <fullName evidence="1">Type II toxin-antitoxin system RelE/ParE family toxin</fullName>
    </submittedName>
</protein>
<dbReference type="Gene3D" id="3.30.2310.20">
    <property type="entry name" value="RelE-like"/>
    <property type="match status" value="1"/>
</dbReference>
<gene>
    <name evidence="1" type="ORF">ACFQ1M_11510</name>
</gene>
<reference evidence="2" key="1">
    <citation type="journal article" date="2019" name="Int. J. Syst. Evol. Microbiol.">
        <title>The Global Catalogue of Microorganisms (GCM) 10K type strain sequencing project: providing services to taxonomists for standard genome sequencing and annotation.</title>
        <authorList>
            <consortium name="The Broad Institute Genomics Platform"/>
            <consortium name="The Broad Institute Genome Sequencing Center for Infectious Disease"/>
            <person name="Wu L."/>
            <person name="Ma J."/>
        </authorList>
    </citation>
    <scope>NUCLEOTIDE SEQUENCE [LARGE SCALE GENOMIC DNA]</scope>
    <source>
        <strain evidence="2">CCUG 62952</strain>
    </source>
</reference>
<organism evidence="1 2">
    <name type="scientific">Sungkyunkwania multivorans</name>
    <dbReference type="NCBI Taxonomy" id="1173618"/>
    <lineage>
        <taxon>Bacteria</taxon>
        <taxon>Pseudomonadati</taxon>
        <taxon>Bacteroidota</taxon>
        <taxon>Flavobacteriia</taxon>
        <taxon>Flavobacteriales</taxon>
        <taxon>Flavobacteriaceae</taxon>
        <taxon>Sungkyunkwania</taxon>
    </lineage>
</organism>
<dbReference type="RefSeq" id="WP_386408332.1">
    <property type="nucleotide sequence ID" value="NZ_JBHTJH010000011.1"/>
</dbReference>
<proteinExistence type="predicted"/>
<accession>A0ABW3D177</accession>
<keyword evidence="2" id="KW-1185">Reference proteome</keyword>
<sequence>MTEKFKVEFLKEVFDFLDTLDEKARKKILFNIDRAKVKTDNTLFKKLTSDIWEFRTLYNKKQYRLFAFWDKTDNKVTIVIATHGIIKKTQKTPEKEIDKATKLMSKYFENKNKK</sequence>
<comment type="caution">
    <text evidence="1">The sequence shown here is derived from an EMBL/GenBank/DDBJ whole genome shotgun (WGS) entry which is preliminary data.</text>
</comment>
<evidence type="ECO:0000313" key="1">
    <source>
        <dbReference type="EMBL" id="MFD0862830.1"/>
    </source>
</evidence>
<dbReference type="EMBL" id="JBHTJH010000011">
    <property type="protein sequence ID" value="MFD0862830.1"/>
    <property type="molecule type" value="Genomic_DNA"/>
</dbReference>
<dbReference type="InterPro" id="IPR009241">
    <property type="entry name" value="HigB-like"/>
</dbReference>
<evidence type="ECO:0000313" key="2">
    <source>
        <dbReference type="Proteomes" id="UP001596978"/>
    </source>
</evidence>
<name>A0ABW3D177_9FLAO</name>
<dbReference type="Proteomes" id="UP001596978">
    <property type="component" value="Unassembled WGS sequence"/>
</dbReference>
<dbReference type="Pfam" id="PF05973">
    <property type="entry name" value="Gp49"/>
    <property type="match status" value="1"/>
</dbReference>